<protein>
    <submittedName>
        <fullName evidence="1">Uncharacterized protein</fullName>
    </submittedName>
</protein>
<organism evidence="1 2">
    <name type="scientific">Scytonema hofmannii FACHB-248</name>
    <dbReference type="NCBI Taxonomy" id="1842502"/>
    <lineage>
        <taxon>Bacteria</taxon>
        <taxon>Bacillati</taxon>
        <taxon>Cyanobacteriota</taxon>
        <taxon>Cyanophyceae</taxon>
        <taxon>Nostocales</taxon>
        <taxon>Scytonemataceae</taxon>
        <taxon>Scytonema</taxon>
    </lineage>
</organism>
<reference evidence="1 2" key="1">
    <citation type="journal article" date="2020" name="ISME J.">
        <title>Comparative genomics reveals insights into cyanobacterial evolution and habitat adaptation.</title>
        <authorList>
            <person name="Chen M.Y."/>
            <person name="Teng W.K."/>
            <person name="Zhao L."/>
            <person name="Hu C.X."/>
            <person name="Zhou Y.K."/>
            <person name="Han B.P."/>
            <person name="Song L.R."/>
            <person name="Shu W.S."/>
        </authorList>
    </citation>
    <scope>NUCLEOTIDE SEQUENCE [LARGE SCALE GENOMIC DNA]</scope>
    <source>
        <strain evidence="1 2">FACHB-248</strain>
    </source>
</reference>
<evidence type="ECO:0000313" key="2">
    <source>
        <dbReference type="Proteomes" id="UP000660380"/>
    </source>
</evidence>
<dbReference type="EMBL" id="JACJTA010000173">
    <property type="protein sequence ID" value="MBD2609570.1"/>
    <property type="molecule type" value="Genomic_DNA"/>
</dbReference>
<keyword evidence="2" id="KW-1185">Reference proteome</keyword>
<comment type="caution">
    <text evidence="1">The sequence shown here is derived from an EMBL/GenBank/DDBJ whole genome shotgun (WGS) entry which is preliminary data.</text>
</comment>
<gene>
    <name evidence="1" type="ORF">H6G81_35050</name>
</gene>
<sequence>MNNQELIRILDRDHLLVAVELLTRRMIYPNDDLCDIENEIYDLPDNVLDYCESLTDYQRLKLMQSIINTLIHEAEQSTVRHFQTLLPLKSEDFYRP</sequence>
<proteinExistence type="predicted"/>
<dbReference type="Proteomes" id="UP000660380">
    <property type="component" value="Unassembled WGS sequence"/>
</dbReference>
<name>A0ABR8H171_9CYAN</name>
<dbReference type="RefSeq" id="WP_029637100.1">
    <property type="nucleotide sequence ID" value="NZ_JACJTA010000173.1"/>
</dbReference>
<accession>A0ABR8H171</accession>
<evidence type="ECO:0000313" key="1">
    <source>
        <dbReference type="EMBL" id="MBD2609570.1"/>
    </source>
</evidence>